<evidence type="ECO:0008006" key="4">
    <source>
        <dbReference type="Google" id="ProtNLM"/>
    </source>
</evidence>
<comment type="caution">
    <text evidence="2">The sequence shown here is derived from an EMBL/GenBank/DDBJ whole genome shotgun (WGS) entry which is preliminary data.</text>
</comment>
<evidence type="ECO:0000313" key="2">
    <source>
        <dbReference type="EMBL" id="GFZ08767.1"/>
    </source>
</evidence>
<dbReference type="EMBL" id="BJWL01000020">
    <property type="protein sequence ID" value="GFZ08767.1"/>
    <property type="molecule type" value="Genomic_DNA"/>
</dbReference>
<dbReference type="AlphaFoldDB" id="A0A7J0GD87"/>
<keyword evidence="1" id="KW-0732">Signal</keyword>
<keyword evidence="3" id="KW-1185">Reference proteome</keyword>
<feature type="signal peptide" evidence="1">
    <location>
        <begin position="1"/>
        <end position="25"/>
    </location>
</feature>
<evidence type="ECO:0000256" key="1">
    <source>
        <dbReference type="SAM" id="SignalP"/>
    </source>
</evidence>
<reference evidence="2 3" key="1">
    <citation type="submission" date="2019-07" db="EMBL/GenBank/DDBJ databases">
        <title>De Novo Assembly of kiwifruit Actinidia rufa.</title>
        <authorList>
            <person name="Sugita-Konishi S."/>
            <person name="Sato K."/>
            <person name="Mori E."/>
            <person name="Abe Y."/>
            <person name="Kisaki G."/>
            <person name="Hamano K."/>
            <person name="Suezawa K."/>
            <person name="Otani M."/>
            <person name="Fukuda T."/>
            <person name="Manabe T."/>
            <person name="Gomi K."/>
            <person name="Tabuchi M."/>
            <person name="Akimitsu K."/>
            <person name="Kataoka I."/>
        </authorList>
    </citation>
    <scope>NUCLEOTIDE SEQUENCE [LARGE SCALE GENOMIC DNA]</scope>
    <source>
        <strain evidence="3">cv. Fuchu</strain>
    </source>
</reference>
<dbReference type="PANTHER" id="PTHR33592:SF5">
    <property type="entry name" value="TRANSMEMBRANE PROTEIN"/>
    <property type="match status" value="1"/>
</dbReference>
<organism evidence="2 3">
    <name type="scientific">Actinidia rufa</name>
    <dbReference type="NCBI Taxonomy" id="165716"/>
    <lineage>
        <taxon>Eukaryota</taxon>
        <taxon>Viridiplantae</taxon>
        <taxon>Streptophyta</taxon>
        <taxon>Embryophyta</taxon>
        <taxon>Tracheophyta</taxon>
        <taxon>Spermatophyta</taxon>
        <taxon>Magnoliopsida</taxon>
        <taxon>eudicotyledons</taxon>
        <taxon>Gunneridae</taxon>
        <taxon>Pentapetalae</taxon>
        <taxon>asterids</taxon>
        <taxon>Ericales</taxon>
        <taxon>Actinidiaceae</taxon>
        <taxon>Actinidia</taxon>
    </lineage>
</organism>
<dbReference type="OrthoDB" id="976687at2759"/>
<evidence type="ECO:0000313" key="3">
    <source>
        <dbReference type="Proteomes" id="UP000585474"/>
    </source>
</evidence>
<sequence length="98" mass="10387">MRVVSVALTLVVLVLLHVHVQPCKASSRTLKREYINLESLEKGPVPPSGPSGCTNISGMGGPTCPSVQGMNYAGEALPRARAYPRLMVPFGVATVNQN</sequence>
<name>A0A7J0GD87_9ERIC</name>
<dbReference type="Proteomes" id="UP000585474">
    <property type="component" value="Unassembled WGS sequence"/>
</dbReference>
<accession>A0A7J0GD87</accession>
<proteinExistence type="predicted"/>
<gene>
    <name evidence="2" type="ORF">Acr_20g0005750</name>
</gene>
<protein>
    <recommendedName>
        <fullName evidence="4">Transmembrane protein</fullName>
    </recommendedName>
</protein>
<feature type="chain" id="PRO_5029777502" description="Transmembrane protein" evidence="1">
    <location>
        <begin position="26"/>
        <end position="98"/>
    </location>
</feature>
<dbReference type="PANTHER" id="PTHR33592">
    <property type="entry name" value="TRANSMEMBRANE PROTEIN"/>
    <property type="match status" value="1"/>
</dbReference>